<gene>
    <name evidence="2" type="ORF">C1SCF055_LOCUS14514</name>
</gene>
<dbReference type="CDD" id="cd00570">
    <property type="entry name" value="GST_N_family"/>
    <property type="match status" value="1"/>
</dbReference>
<dbReference type="AlphaFoldDB" id="A0A9P1C9R2"/>
<proteinExistence type="predicted"/>
<dbReference type="EMBL" id="CAMXCT030001147">
    <property type="protein sequence ID" value="CAL4774535.1"/>
    <property type="molecule type" value="Genomic_DNA"/>
</dbReference>
<dbReference type="Gene3D" id="3.40.30.10">
    <property type="entry name" value="Glutaredoxin"/>
    <property type="match status" value="1"/>
</dbReference>
<dbReference type="EMBL" id="CAMXCT020001147">
    <property type="protein sequence ID" value="CAL1140598.1"/>
    <property type="molecule type" value="Genomic_DNA"/>
</dbReference>
<evidence type="ECO:0000259" key="1">
    <source>
        <dbReference type="Pfam" id="PF14497"/>
    </source>
</evidence>
<dbReference type="Pfam" id="PF14497">
    <property type="entry name" value="GST_C_3"/>
    <property type="match status" value="1"/>
</dbReference>
<keyword evidence="4" id="KW-1185">Reference proteome</keyword>
<dbReference type="OrthoDB" id="527395at2759"/>
<comment type="caution">
    <text evidence="2">The sequence shown here is derived from an EMBL/GenBank/DDBJ whole genome shotgun (WGS) entry which is preliminary data.</text>
</comment>
<dbReference type="SUPFAM" id="SSF47616">
    <property type="entry name" value="GST C-terminal domain-like"/>
    <property type="match status" value="1"/>
</dbReference>
<name>A0A9P1C9R2_9DINO</name>
<evidence type="ECO:0000313" key="3">
    <source>
        <dbReference type="EMBL" id="CAL4774535.1"/>
    </source>
</evidence>
<dbReference type="Gene3D" id="1.20.1050.10">
    <property type="match status" value="1"/>
</dbReference>
<dbReference type="InterPro" id="IPR004046">
    <property type="entry name" value="GST_C"/>
</dbReference>
<evidence type="ECO:0000313" key="2">
    <source>
        <dbReference type="EMBL" id="CAI3987223.1"/>
    </source>
</evidence>
<accession>A0A9P1C9R2</accession>
<dbReference type="Proteomes" id="UP001152797">
    <property type="component" value="Unassembled WGS sequence"/>
</dbReference>
<dbReference type="InterPro" id="IPR036282">
    <property type="entry name" value="Glutathione-S-Trfase_C_sf"/>
</dbReference>
<reference evidence="2" key="1">
    <citation type="submission" date="2022-10" db="EMBL/GenBank/DDBJ databases">
        <authorList>
            <person name="Chen Y."/>
            <person name="Dougan E. K."/>
            <person name="Chan C."/>
            <person name="Rhodes N."/>
            <person name="Thang M."/>
        </authorList>
    </citation>
    <scope>NUCLEOTIDE SEQUENCE</scope>
</reference>
<feature type="domain" description="Glutathione S-transferase C-terminal" evidence="1">
    <location>
        <begin position="188"/>
        <end position="232"/>
    </location>
</feature>
<reference evidence="3 4" key="2">
    <citation type="submission" date="2024-05" db="EMBL/GenBank/DDBJ databases">
        <authorList>
            <person name="Chen Y."/>
            <person name="Shah S."/>
            <person name="Dougan E. K."/>
            <person name="Thang M."/>
            <person name="Chan C."/>
        </authorList>
    </citation>
    <scope>NUCLEOTIDE SEQUENCE [LARGE SCALE GENOMIC DNA]</scope>
</reference>
<dbReference type="InterPro" id="IPR036249">
    <property type="entry name" value="Thioredoxin-like_sf"/>
</dbReference>
<organism evidence="2">
    <name type="scientific">Cladocopium goreaui</name>
    <dbReference type="NCBI Taxonomy" id="2562237"/>
    <lineage>
        <taxon>Eukaryota</taxon>
        <taxon>Sar</taxon>
        <taxon>Alveolata</taxon>
        <taxon>Dinophyceae</taxon>
        <taxon>Suessiales</taxon>
        <taxon>Symbiodiniaceae</taxon>
        <taxon>Cladocopium</taxon>
    </lineage>
</organism>
<sequence>MEKGNPTISTTVELISLLGSPWTAKALWILHHCGIPFHRRPFEPMVDEVWLRYKLGLWPWHRRFWSRLTVPIAILNTPNQPSRILLDSLDIAEWAMTTSTSESKSSDKAVDMSKLRPWNALSDVLLEFGRAAFVKVATTDVQAAIDVLAPPWMKKLPTFLVTIIMKVAVRIFAFKYRNENQQSKSSVALEAVQKIRGALRSGKGQYLVGDQFSYADIVMAIAVNGLSPSDEVFQFTVPRKYDSEVSDFLHDFEDVKEWKNAVIKKHMPQMLRKTTPS</sequence>
<evidence type="ECO:0000313" key="4">
    <source>
        <dbReference type="Proteomes" id="UP001152797"/>
    </source>
</evidence>
<dbReference type="SUPFAM" id="SSF52833">
    <property type="entry name" value="Thioredoxin-like"/>
    <property type="match status" value="1"/>
</dbReference>
<dbReference type="EMBL" id="CAMXCT010001147">
    <property type="protein sequence ID" value="CAI3987223.1"/>
    <property type="molecule type" value="Genomic_DNA"/>
</dbReference>
<protein>
    <submittedName>
        <fullName evidence="3">Glutathione S-transferase C-terminal domain-containing protein</fullName>
    </submittedName>
</protein>